<evidence type="ECO:0000313" key="3">
    <source>
        <dbReference type="Proteomes" id="UP001580928"/>
    </source>
</evidence>
<sequence>MRTERLKFYPGLTAILPIVLILGCVAVFTRNLYYHFGWLDTSINLFENGSNNIDPLFTTAVFVLFIIMGLIEEVYKKFLYIKIVSNDEIIIYRFFKKHILSRDEIQAIKVDKLFSLGALPNEVIRISTGKKRFMISKLYIRRYNRLKKHLTSHFDVKIL</sequence>
<feature type="transmembrane region" description="Helical" evidence="1">
    <location>
        <begin position="12"/>
        <end position="33"/>
    </location>
</feature>
<evidence type="ECO:0008006" key="4">
    <source>
        <dbReference type="Google" id="ProtNLM"/>
    </source>
</evidence>
<name>A0ABV5CDT8_9SPHI</name>
<dbReference type="EMBL" id="JBBVGT010000002">
    <property type="protein sequence ID" value="MFB5945718.1"/>
    <property type="molecule type" value="Genomic_DNA"/>
</dbReference>
<evidence type="ECO:0000256" key="1">
    <source>
        <dbReference type="SAM" id="Phobius"/>
    </source>
</evidence>
<dbReference type="Proteomes" id="UP001580928">
    <property type="component" value="Unassembled WGS sequence"/>
</dbReference>
<dbReference type="RefSeq" id="WP_375557252.1">
    <property type="nucleotide sequence ID" value="NZ_JBBVGT010000002.1"/>
</dbReference>
<keyword evidence="1" id="KW-0472">Membrane</keyword>
<keyword evidence="3" id="KW-1185">Reference proteome</keyword>
<protein>
    <recommendedName>
        <fullName evidence="4">DUF304 domain-containing protein</fullName>
    </recommendedName>
</protein>
<gene>
    <name evidence="2" type="ORF">WKR92_07720</name>
</gene>
<feature type="transmembrane region" description="Helical" evidence="1">
    <location>
        <begin position="53"/>
        <end position="71"/>
    </location>
</feature>
<dbReference type="PROSITE" id="PS51257">
    <property type="entry name" value="PROKAR_LIPOPROTEIN"/>
    <property type="match status" value="1"/>
</dbReference>
<organism evidence="2 3">
    <name type="scientific">Albibacterium profundi</name>
    <dbReference type="NCBI Taxonomy" id="3134906"/>
    <lineage>
        <taxon>Bacteria</taxon>
        <taxon>Pseudomonadati</taxon>
        <taxon>Bacteroidota</taxon>
        <taxon>Sphingobacteriia</taxon>
        <taxon>Sphingobacteriales</taxon>
        <taxon>Sphingobacteriaceae</taxon>
        <taxon>Albibacterium</taxon>
    </lineage>
</organism>
<proteinExistence type="predicted"/>
<evidence type="ECO:0000313" key="2">
    <source>
        <dbReference type="EMBL" id="MFB5945718.1"/>
    </source>
</evidence>
<reference evidence="2 3" key="1">
    <citation type="submission" date="2024-04" db="EMBL/GenBank/DDBJ databases">
        <title>Albibacterium profundi sp. nov., isolated from sediment of the Challenger Deep of Mariana Trench.</title>
        <authorList>
            <person name="Wang Y."/>
        </authorList>
    </citation>
    <scope>NUCLEOTIDE SEQUENCE [LARGE SCALE GENOMIC DNA]</scope>
    <source>
        <strain evidence="2 3">RHL897</strain>
    </source>
</reference>
<accession>A0ABV5CDT8</accession>
<keyword evidence="1" id="KW-0812">Transmembrane</keyword>
<keyword evidence="1" id="KW-1133">Transmembrane helix</keyword>
<comment type="caution">
    <text evidence="2">The sequence shown here is derived from an EMBL/GenBank/DDBJ whole genome shotgun (WGS) entry which is preliminary data.</text>
</comment>